<feature type="domain" description="TonB-dependent transporter Oar-like beta-barrel" evidence="5">
    <location>
        <begin position="242"/>
        <end position="337"/>
    </location>
</feature>
<evidence type="ECO:0000256" key="3">
    <source>
        <dbReference type="ARBA" id="ARBA00023237"/>
    </source>
</evidence>
<evidence type="ECO:0000313" key="7">
    <source>
        <dbReference type="Proteomes" id="UP000531251"/>
    </source>
</evidence>
<dbReference type="InterPro" id="IPR036942">
    <property type="entry name" value="Beta-barrel_TonB_sf"/>
</dbReference>
<keyword evidence="7" id="KW-1185">Reference proteome</keyword>
<dbReference type="Gene3D" id="2.170.130.10">
    <property type="entry name" value="TonB-dependent receptor, plug domain"/>
    <property type="match status" value="1"/>
</dbReference>
<name>A0A7X5XZL4_9SPHN</name>
<organism evidence="6 7">
    <name type="scientific">Sphingomonas trueperi</name>
    <dbReference type="NCBI Taxonomy" id="53317"/>
    <lineage>
        <taxon>Bacteria</taxon>
        <taxon>Pseudomonadati</taxon>
        <taxon>Pseudomonadota</taxon>
        <taxon>Alphaproteobacteria</taxon>
        <taxon>Sphingomonadales</taxon>
        <taxon>Sphingomonadaceae</taxon>
        <taxon>Sphingomonas</taxon>
    </lineage>
</organism>
<comment type="caution">
    <text evidence="6">The sequence shown here is derived from an EMBL/GenBank/DDBJ whole genome shotgun (WGS) entry which is preliminary data.</text>
</comment>
<feature type="domain" description="TonB-dependent transporter Oar-like beta-barrel" evidence="5">
    <location>
        <begin position="351"/>
        <end position="1005"/>
    </location>
</feature>
<dbReference type="Pfam" id="PF13620">
    <property type="entry name" value="CarboxypepD_reg"/>
    <property type="match status" value="1"/>
</dbReference>
<dbReference type="InterPro" id="IPR013784">
    <property type="entry name" value="Carb-bd-like_fold"/>
</dbReference>
<accession>A0A7X5XZL4</accession>
<dbReference type="RefSeq" id="WP_125976633.1">
    <property type="nucleotide sequence ID" value="NZ_BAAADY010000003.1"/>
</dbReference>
<dbReference type="Gene3D" id="2.40.170.20">
    <property type="entry name" value="TonB-dependent receptor, beta-barrel domain"/>
    <property type="match status" value="1"/>
</dbReference>
<feature type="chain" id="PRO_5031365888" description="TonB-dependent transporter Oar-like beta-barrel domain-containing protein" evidence="4">
    <location>
        <begin position="23"/>
        <end position="1085"/>
    </location>
</feature>
<dbReference type="InterPro" id="IPR013783">
    <property type="entry name" value="Ig-like_fold"/>
</dbReference>
<dbReference type="InterPro" id="IPR057601">
    <property type="entry name" value="Oar-like_b-barrel"/>
</dbReference>
<sequence length="1085" mass="116560">MRTHYLAGVAAAALLIPVAAHAQETTSTIRGTVTANGAPVADATIVTIHVPSGTRSQAKTDAQGNFTVAGLRTGGPYTVEVTSSAGNQTVTDIYTLVQQAYALPIELSADTGSEIVVTASTIKGAGITSNGPSTVLDAVQIGKVASVNRDIRDIQRRDPFAAADISNNGDRGGAISFAGVNPRFNRFTINGVTVGDTFGLNQDASPNIRGPVPFDALAQVSVSVAPYDFRQSGFQGGAIDTVLKSGTNEFHGTGFYSQNTDGLSGTKIGNTVFNRPKFKSETYGATLSGPILKDRLFFMVSGERNTDPRPYSTQVSSYPNPALLTTAINDISAIAKNSYSIEPGTALSINDRKDEKIVGRIDWNVTTGQKLSFSYVNSYNVQGSQNNTSTSSTTYGLSTNAYALSELLRAGILQLNSDWTSNFSTEARLIYRWTRRGQEPFGGRPNGQLGVCDDAVSTAASSATACGSGIPTVYFGPDNSRQTNELFYDTWAGSFATRYQTGNHEIRALIDVTQNRTFNNFVQNSLGSWYFDSIADFQARRANSVTYAGIIGGGSSAAADFHYTAYTLGAQDDWQVTDALRVTAGMRYTMYGMRDVPTLNPYFTQRYGFSNLKTYKGLDQFEPRLSFEYKPAAKPYSFRGGAGIFGGGSPDIYLSNSFSNTITTNSLTIQRDASCNTAGSLCDIALNNVTGKAPAALIAAASNVTGSTSLPRTNTGAIAPGFHLPRSLKATLSGDLNLWGFNFGADYYYSNTLDTPVFVDARSVVVGTLPDGRPRYNGLLGFSDNNYDILVTSAHKGRSHIGVIRFDKKFDWGLSFGGSYTLQDVRDVGNATSSTINSNYRNQFFADPNFPVLGTSSDQIKWAYKYNIGFDHAFFGDYRTVIQLFGETRAGRPYSYTMRDSAANRTDVFGTVLTGGTTNTNLLYVPKAGTDAIVQYDSDATKNALEALINNSALKNYRGQIAPKNIARNRAFTQIDIHLEQEIPTFVGRSRLSVFADINNLPNLLNKNWGGLRQFGFPYAASVVTVNCVTAAGAVVPAGTAIGTAANPANGCAKYQYSSYQAPNDSAVNFNGSFYAIRVGARFTF</sequence>
<evidence type="ECO:0000256" key="1">
    <source>
        <dbReference type="ARBA" id="ARBA00004442"/>
    </source>
</evidence>
<dbReference type="Gene3D" id="2.60.40.10">
    <property type="entry name" value="Immunoglobulins"/>
    <property type="match status" value="1"/>
</dbReference>
<dbReference type="GO" id="GO:0009279">
    <property type="term" value="C:cell outer membrane"/>
    <property type="evidence" value="ECO:0007669"/>
    <property type="project" value="UniProtKB-SubCell"/>
</dbReference>
<evidence type="ECO:0000256" key="2">
    <source>
        <dbReference type="ARBA" id="ARBA00023136"/>
    </source>
</evidence>
<comment type="subcellular location">
    <subcellularLocation>
        <location evidence="1">Cell outer membrane</location>
    </subcellularLocation>
</comment>
<dbReference type="Proteomes" id="UP000531251">
    <property type="component" value="Unassembled WGS sequence"/>
</dbReference>
<dbReference type="EMBL" id="JAATJB010000007">
    <property type="protein sequence ID" value="NJB98321.1"/>
    <property type="molecule type" value="Genomic_DNA"/>
</dbReference>
<dbReference type="SUPFAM" id="SSF56935">
    <property type="entry name" value="Porins"/>
    <property type="match status" value="1"/>
</dbReference>
<evidence type="ECO:0000259" key="5">
    <source>
        <dbReference type="Pfam" id="PF25183"/>
    </source>
</evidence>
<keyword evidence="2" id="KW-0472">Membrane</keyword>
<evidence type="ECO:0000313" key="6">
    <source>
        <dbReference type="EMBL" id="NJB98321.1"/>
    </source>
</evidence>
<dbReference type="GO" id="GO:0030246">
    <property type="term" value="F:carbohydrate binding"/>
    <property type="evidence" value="ECO:0007669"/>
    <property type="project" value="InterPro"/>
</dbReference>
<dbReference type="SUPFAM" id="SSF49452">
    <property type="entry name" value="Starch-binding domain-like"/>
    <property type="match status" value="1"/>
</dbReference>
<reference evidence="6 7" key="1">
    <citation type="submission" date="2020-03" db="EMBL/GenBank/DDBJ databases">
        <title>Genomic Encyclopedia of Type Strains, Phase IV (KMG-IV): sequencing the most valuable type-strain genomes for metagenomic binning, comparative biology and taxonomic classification.</title>
        <authorList>
            <person name="Goeker M."/>
        </authorList>
    </citation>
    <scope>NUCLEOTIDE SEQUENCE [LARGE SCALE GENOMIC DNA]</scope>
    <source>
        <strain evidence="6 7">DSM 7225</strain>
    </source>
</reference>
<keyword evidence="3" id="KW-0998">Cell outer membrane</keyword>
<dbReference type="AlphaFoldDB" id="A0A7X5XZL4"/>
<dbReference type="InterPro" id="IPR037066">
    <property type="entry name" value="Plug_dom_sf"/>
</dbReference>
<feature type="signal peptide" evidence="4">
    <location>
        <begin position="1"/>
        <end position="22"/>
    </location>
</feature>
<dbReference type="Pfam" id="PF25183">
    <property type="entry name" value="OMP_b-brl_4"/>
    <property type="match status" value="2"/>
</dbReference>
<gene>
    <name evidence="6" type="ORF">GGR89_002652</name>
</gene>
<protein>
    <recommendedName>
        <fullName evidence="5">TonB-dependent transporter Oar-like beta-barrel domain-containing protein</fullName>
    </recommendedName>
</protein>
<proteinExistence type="predicted"/>
<evidence type="ECO:0000256" key="4">
    <source>
        <dbReference type="SAM" id="SignalP"/>
    </source>
</evidence>
<keyword evidence="4" id="KW-0732">Signal</keyword>